<dbReference type="InterPro" id="IPR038108">
    <property type="entry name" value="RPN13_DEUBAD_sf"/>
</dbReference>
<reference evidence="10 11" key="1">
    <citation type="submission" date="2024-11" db="EMBL/GenBank/DDBJ databases">
        <title>Chromosome-level genome assembly of the freshwater bivalve Anodonta woodiana.</title>
        <authorList>
            <person name="Chen X."/>
        </authorList>
    </citation>
    <scope>NUCLEOTIDE SEQUENCE [LARGE SCALE GENOMIC DNA]</scope>
    <source>
        <strain evidence="10">MN2024</strain>
        <tissue evidence="10">Gills</tissue>
    </source>
</reference>
<dbReference type="Pfam" id="PF04683">
    <property type="entry name" value="Rpn13_ADRM1_Pru"/>
    <property type="match status" value="1"/>
</dbReference>
<dbReference type="InterPro" id="IPR006773">
    <property type="entry name" value="Rpn13/ADRM1"/>
</dbReference>
<dbReference type="GO" id="GO:0005737">
    <property type="term" value="C:cytoplasm"/>
    <property type="evidence" value="ECO:0007669"/>
    <property type="project" value="UniProtKB-SubCell"/>
</dbReference>
<dbReference type="Gene3D" id="1.10.2020.20">
    <property type="match status" value="1"/>
</dbReference>
<keyword evidence="4" id="KW-0963">Cytoplasm</keyword>
<feature type="compositionally biased region" description="Basic and acidic residues" evidence="7">
    <location>
        <begin position="109"/>
        <end position="121"/>
    </location>
</feature>
<organism evidence="10 11">
    <name type="scientific">Sinanodonta woodiana</name>
    <name type="common">Chinese pond mussel</name>
    <name type="synonym">Anodonta woodiana</name>
    <dbReference type="NCBI Taxonomy" id="1069815"/>
    <lineage>
        <taxon>Eukaryota</taxon>
        <taxon>Metazoa</taxon>
        <taxon>Spiralia</taxon>
        <taxon>Lophotrochozoa</taxon>
        <taxon>Mollusca</taxon>
        <taxon>Bivalvia</taxon>
        <taxon>Autobranchia</taxon>
        <taxon>Heteroconchia</taxon>
        <taxon>Palaeoheterodonta</taxon>
        <taxon>Unionida</taxon>
        <taxon>Unionoidea</taxon>
        <taxon>Unionidae</taxon>
        <taxon>Unioninae</taxon>
        <taxon>Sinanodonta</taxon>
    </lineage>
</organism>
<comment type="similarity">
    <text evidence="3">Belongs to the ADRM1 family.</text>
</comment>
<dbReference type="Proteomes" id="UP001634394">
    <property type="component" value="Unassembled WGS sequence"/>
</dbReference>
<comment type="caution">
    <text evidence="10">The sequence shown here is derived from an EMBL/GenBank/DDBJ whole genome shotgun (WGS) entry which is preliminary data.</text>
</comment>
<dbReference type="PROSITE" id="PS51917">
    <property type="entry name" value="PRU"/>
    <property type="match status" value="1"/>
</dbReference>
<dbReference type="InterPro" id="IPR038633">
    <property type="entry name" value="Rpn13/ADRM1_Pru_sf"/>
</dbReference>
<proteinExistence type="inferred from homology"/>
<feature type="region of interest" description="Disordered" evidence="7">
    <location>
        <begin position="178"/>
        <end position="251"/>
    </location>
</feature>
<dbReference type="Gene3D" id="2.30.29.70">
    <property type="entry name" value="Proteasomal ubiquitin receptor Rpn13/ADRM1"/>
    <property type="match status" value="1"/>
</dbReference>
<dbReference type="PANTHER" id="PTHR12225">
    <property type="entry name" value="ADHESION REGULATING MOLECULE 1 110 KDA CELL MEMBRANE GLYCOPROTEIN"/>
    <property type="match status" value="1"/>
</dbReference>
<dbReference type="GO" id="GO:0005634">
    <property type="term" value="C:nucleus"/>
    <property type="evidence" value="ECO:0007669"/>
    <property type="project" value="UniProtKB-SubCell"/>
</dbReference>
<dbReference type="PANTHER" id="PTHR12225:SF0">
    <property type="entry name" value="PROTEASOMAL UBIQUITIN RECEPTOR ADRM1"/>
    <property type="match status" value="1"/>
</dbReference>
<evidence type="ECO:0000313" key="10">
    <source>
        <dbReference type="EMBL" id="KAL3889109.1"/>
    </source>
</evidence>
<dbReference type="FunFam" id="1.10.2020.20:FF:000001">
    <property type="entry name" value="Proteasomal ubiquitin receptor ADRM1"/>
    <property type="match status" value="1"/>
</dbReference>
<dbReference type="Pfam" id="PF16550">
    <property type="entry name" value="RPN13_C"/>
    <property type="match status" value="1"/>
</dbReference>
<evidence type="ECO:0000259" key="8">
    <source>
        <dbReference type="PROSITE" id="PS51916"/>
    </source>
</evidence>
<evidence type="ECO:0000313" key="11">
    <source>
        <dbReference type="Proteomes" id="UP001634394"/>
    </source>
</evidence>
<evidence type="ECO:0000256" key="2">
    <source>
        <dbReference type="ARBA" id="ARBA00004496"/>
    </source>
</evidence>
<feature type="region of interest" description="Disordered" evidence="7">
    <location>
        <begin position="109"/>
        <end position="140"/>
    </location>
</feature>
<evidence type="ECO:0000256" key="5">
    <source>
        <dbReference type="ARBA" id="ARBA00022942"/>
    </source>
</evidence>
<comment type="subcellular location">
    <subcellularLocation>
        <location evidence="2">Cytoplasm</location>
    </subcellularLocation>
    <subcellularLocation>
        <location evidence="1">Nucleus</location>
    </subcellularLocation>
</comment>
<dbReference type="FunFam" id="2.30.29.70:FF:000001">
    <property type="entry name" value="Proteasomal ubiquitin receptor ADRM1"/>
    <property type="match status" value="1"/>
</dbReference>
<evidence type="ECO:0000256" key="6">
    <source>
        <dbReference type="ARBA" id="ARBA00023242"/>
    </source>
</evidence>
<feature type="compositionally biased region" description="Polar residues" evidence="7">
    <location>
        <begin position="188"/>
        <end position="217"/>
    </location>
</feature>
<name>A0ABD3XSB9_SINWO</name>
<dbReference type="GO" id="GO:0000502">
    <property type="term" value="C:proteasome complex"/>
    <property type="evidence" value="ECO:0007669"/>
    <property type="project" value="UniProtKB-KW"/>
</dbReference>
<gene>
    <name evidence="10" type="ORF">ACJMK2_001464</name>
</gene>
<evidence type="ECO:0008006" key="12">
    <source>
        <dbReference type="Google" id="ProtNLM"/>
    </source>
</evidence>
<dbReference type="CDD" id="cd13314">
    <property type="entry name" value="PH_Rpn13"/>
    <property type="match status" value="1"/>
</dbReference>
<feature type="region of interest" description="Disordered" evidence="7">
    <location>
        <begin position="370"/>
        <end position="410"/>
    </location>
</feature>
<protein>
    <recommendedName>
        <fullName evidence="12">Proteasomal ubiquitin receptor ADRM1</fullName>
    </recommendedName>
</protein>
<dbReference type="InterPro" id="IPR044867">
    <property type="entry name" value="DEUBAD_dom"/>
</dbReference>
<dbReference type="EMBL" id="JBJQND010000001">
    <property type="protein sequence ID" value="KAL3889109.1"/>
    <property type="molecule type" value="Genomic_DNA"/>
</dbReference>
<evidence type="ECO:0000256" key="1">
    <source>
        <dbReference type="ARBA" id="ARBA00004123"/>
    </source>
</evidence>
<dbReference type="InterPro" id="IPR032368">
    <property type="entry name" value="RPN13_DEUBAD"/>
</dbReference>
<dbReference type="InterPro" id="IPR044868">
    <property type="entry name" value="Rpn13/ADRM1_Pru"/>
</dbReference>
<evidence type="ECO:0000256" key="3">
    <source>
        <dbReference type="ARBA" id="ARBA00009216"/>
    </source>
</evidence>
<dbReference type="AlphaFoldDB" id="A0ABD3XSB9"/>
<sequence length="410" mass="44626">MASGALFGTANGRSQNKNLVEFRAGKMYMKGKIVHPDKRKGQVYIYQSEDSLMHFCWKDRTNGNVEDDLIIFPEDVEFKHVTQCTTGRVFVLKFKSSTRKFFFWMQEPKTDKDDDHCKKVNDFLNNPPTPGSSRGGHSLPSDLANLAGDTDIQNILSGMSQQQMMQLLGGMGLGGPGGGLSALMGRPSSAQSTVSEPPLRVQSSPVTRTSVQETTPFQRPVTAAALPSQNNTSATSGGGAASAGASNSQRQQIQLSDLQNILSNMKVPTGQSNESLDLAKALKPEAMIPILANPEVQQRLIQYLPEGEALPRTEQELRNTISSPQFQQALSSFSAALQSGQLGPLMTQFGLGEDVAIAAAQGDLDAFVKAMQAAQKKKDEETSEDKEIKEAKSSKPDKKDDRDEEEEMEH</sequence>
<keyword evidence="5" id="KW-0647">Proteasome</keyword>
<evidence type="ECO:0000256" key="4">
    <source>
        <dbReference type="ARBA" id="ARBA00022490"/>
    </source>
</evidence>
<evidence type="ECO:0000259" key="9">
    <source>
        <dbReference type="PROSITE" id="PS51917"/>
    </source>
</evidence>
<dbReference type="PROSITE" id="PS51916">
    <property type="entry name" value="DEUBAD"/>
    <property type="match status" value="1"/>
</dbReference>
<feature type="domain" description="Pru" evidence="9">
    <location>
        <begin position="14"/>
        <end position="127"/>
    </location>
</feature>
<keyword evidence="6" id="KW-0539">Nucleus</keyword>
<keyword evidence="11" id="KW-1185">Reference proteome</keyword>
<feature type="compositionally biased region" description="Basic and acidic residues" evidence="7">
    <location>
        <begin position="376"/>
        <end position="401"/>
    </location>
</feature>
<evidence type="ECO:0000256" key="7">
    <source>
        <dbReference type="SAM" id="MobiDB-lite"/>
    </source>
</evidence>
<feature type="domain" description="DEUBAD" evidence="8">
    <location>
        <begin position="268"/>
        <end position="381"/>
    </location>
</feature>
<accession>A0ABD3XSB9</accession>